<keyword evidence="16" id="KW-1185">Reference proteome</keyword>
<dbReference type="Gene3D" id="3.30.465.10">
    <property type="match status" value="1"/>
</dbReference>
<dbReference type="Gene3D" id="3.30.70.3450">
    <property type="match status" value="1"/>
</dbReference>
<evidence type="ECO:0000256" key="11">
    <source>
        <dbReference type="PIRSR" id="PIRSR625650-3"/>
    </source>
</evidence>
<feature type="binding site" evidence="11">
    <location>
        <begin position="110"/>
        <end position="113"/>
    </location>
    <ligand>
        <name>FAD</name>
        <dbReference type="ChEBI" id="CHEBI:57692"/>
    </ligand>
</feature>
<dbReference type="Pfam" id="PF02913">
    <property type="entry name" value="FAD-oxidase_C"/>
    <property type="match status" value="1"/>
</dbReference>
<evidence type="ECO:0000256" key="5">
    <source>
        <dbReference type="ARBA" id="ARBA00012385"/>
    </source>
</evidence>
<keyword evidence="6 13" id="KW-0285">Flavoprotein</keyword>
<comment type="cofactor">
    <cofactor evidence="11 13">
        <name>FAD</name>
        <dbReference type="ChEBI" id="CHEBI:57692"/>
    </cofactor>
</comment>
<dbReference type="InterPro" id="IPR016166">
    <property type="entry name" value="FAD-bd_PCMH"/>
</dbReference>
<keyword evidence="7 11" id="KW-0274">FAD</keyword>
<dbReference type="InterPro" id="IPR016167">
    <property type="entry name" value="FAD-bd_PCMH_sub1"/>
</dbReference>
<dbReference type="Gene3D" id="3.30.300.330">
    <property type="match status" value="1"/>
</dbReference>
<evidence type="ECO:0000256" key="4">
    <source>
        <dbReference type="ARBA" id="ARBA00011738"/>
    </source>
</evidence>
<feature type="active site" description="Proton donor/acceptor" evidence="9">
    <location>
        <position position="376"/>
    </location>
</feature>
<dbReference type="SUPFAM" id="SSF55103">
    <property type="entry name" value="FAD-linked oxidases, C-terminal domain"/>
    <property type="match status" value="1"/>
</dbReference>
<feature type="binding site" evidence="11">
    <location>
        <begin position="167"/>
        <end position="173"/>
    </location>
    <ligand>
        <name>FAD</name>
        <dbReference type="ChEBI" id="CHEBI:57692"/>
    </ligand>
</feature>
<dbReference type="EC" id="2.5.1.26" evidence="5 13"/>
<protein>
    <recommendedName>
        <fullName evidence="5 13">Alkylglycerone-phosphate synthase</fullName>
        <shortName evidence="13">Alkyl-DHAP synthase</shortName>
        <ecNumber evidence="5 13">2.5.1.26</ecNumber>
    </recommendedName>
</protein>
<evidence type="ECO:0000313" key="15">
    <source>
        <dbReference type="EMBL" id="KAL3401205.1"/>
    </source>
</evidence>
<feature type="domain" description="FAD-binding PCMH-type" evidence="14">
    <location>
        <begin position="1"/>
        <end position="183"/>
    </location>
</feature>
<organism evidence="15 16">
    <name type="scientific">Trichogramma kaykai</name>
    <dbReference type="NCBI Taxonomy" id="54128"/>
    <lineage>
        <taxon>Eukaryota</taxon>
        <taxon>Metazoa</taxon>
        <taxon>Ecdysozoa</taxon>
        <taxon>Arthropoda</taxon>
        <taxon>Hexapoda</taxon>
        <taxon>Insecta</taxon>
        <taxon>Pterygota</taxon>
        <taxon>Neoptera</taxon>
        <taxon>Endopterygota</taxon>
        <taxon>Hymenoptera</taxon>
        <taxon>Apocrita</taxon>
        <taxon>Proctotrupomorpha</taxon>
        <taxon>Chalcidoidea</taxon>
        <taxon>Trichogrammatidae</taxon>
        <taxon>Trichogramma</taxon>
    </lineage>
</organism>
<evidence type="ECO:0000256" key="6">
    <source>
        <dbReference type="ARBA" id="ARBA00022630"/>
    </source>
</evidence>
<dbReference type="Gene3D" id="3.30.43.10">
    <property type="entry name" value="Uridine Diphospho-n-acetylenolpyruvylglucosamine Reductase, domain 2"/>
    <property type="match status" value="1"/>
</dbReference>
<evidence type="ECO:0000256" key="1">
    <source>
        <dbReference type="ARBA" id="ARBA00004275"/>
    </source>
</evidence>
<feature type="binding site" evidence="10">
    <location>
        <position position="314"/>
    </location>
    <ligand>
        <name>substrate</name>
    </ligand>
</feature>
<dbReference type="Pfam" id="PF01565">
    <property type="entry name" value="FAD_binding_4"/>
    <property type="match status" value="1"/>
</dbReference>
<dbReference type="AlphaFoldDB" id="A0ABD2X7X1"/>
<keyword evidence="13" id="KW-0808">Transferase</keyword>
<gene>
    <name evidence="15" type="ORF">TKK_005805</name>
</gene>
<evidence type="ECO:0000256" key="10">
    <source>
        <dbReference type="PIRSR" id="PIRSR625650-2"/>
    </source>
</evidence>
<dbReference type="EMBL" id="JBJJXI010000049">
    <property type="protein sequence ID" value="KAL3401205.1"/>
    <property type="molecule type" value="Genomic_DNA"/>
</dbReference>
<reference evidence="15 16" key="1">
    <citation type="journal article" date="2024" name="bioRxiv">
        <title>A reference genome for Trichogramma kaykai: A tiny desert-dwelling parasitoid wasp with competing sex-ratio distorters.</title>
        <authorList>
            <person name="Culotta J."/>
            <person name="Lindsey A.R."/>
        </authorList>
    </citation>
    <scope>NUCLEOTIDE SEQUENCE [LARGE SCALE GENOMIC DNA]</scope>
    <source>
        <strain evidence="15 16">KSX58</strain>
    </source>
</reference>
<comment type="caution">
    <text evidence="15">The sequence shown here is derived from an EMBL/GenBank/DDBJ whole genome shotgun (WGS) entry which is preliminary data.</text>
</comment>
<evidence type="ECO:0000259" key="14">
    <source>
        <dbReference type="PROSITE" id="PS51387"/>
    </source>
</evidence>
<keyword evidence="13" id="KW-0443">Lipid metabolism</keyword>
<keyword evidence="8 13" id="KW-0576">Peroxisome</keyword>
<dbReference type="GO" id="GO:0006629">
    <property type="term" value="P:lipid metabolic process"/>
    <property type="evidence" value="ECO:0007669"/>
    <property type="project" value="UniProtKB-KW"/>
</dbReference>
<comment type="subunit">
    <text evidence="4 13">Homodimer.</text>
</comment>
<evidence type="ECO:0000256" key="7">
    <source>
        <dbReference type="ARBA" id="ARBA00022827"/>
    </source>
</evidence>
<comment type="function">
    <text evidence="13">Catalyzes the exchange of an acyl for a long-chain alkyl group and the formation of the ether bond in the biosynthesis of ether phospholipids.</text>
</comment>
<dbReference type="InterPro" id="IPR036318">
    <property type="entry name" value="FAD-bd_PCMH-like_sf"/>
</dbReference>
<dbReference type="InterPro" id="IPR016164">
    <property type="entry name" value="FAD-linked_Oxase-like_C"/>
</dbReference>
<sequence>MPNGGTKCHHDVVQIVRSCLDNNVVCIAFGGGTSVSGAANCPIHETRSILCLDSSLMNRILWIDADNLLACCEAGIIGQDLERELKKNNFTSGHEPDSYEFSSFGGWVATKASGMKKNIYGNIEDLVIKIRMVTGRKEKLEMTLEQNSQSPRISCGPDFKHLIIGSEGTLGIITEIIFKIRPIPAVTKYGSIIFPDFEKGVDALREVAKERCQPASIRLMDNEQFKFGQTLQPVMNWKSSILNSIKHSYISYIKQFKWEDLCVATLLFEAKTESDINTQELKITKISKCFGGIPAGESNGKRGYVLTFVIAYIRDLGLKYQILAESFETSVPWNRASALCQNVKTKVKNKCHEYGINHFLISCRLTQTYDSGCCIYFYMGFNCKMIENPIYIYEVIEESAREEILASGGSISHHHGIGKMRAKFYPNTVGKTGLQLYKAMKNYLDPSNVFAVGNIDSRSVSKL</sequence>
<evidence type="ECO:0000256" key="12">
    <source>
        <dbReference type="PIRSR" id="PIRSR625650-4"/>
    </source>
</evidence>
<dbReference type="PANTHER" id="PTHR46568">
    <property type="entry name" value="ALKYLDIHYDROXYACETONEPHOSPHATE SYNTHASE, PEROXISOMAL"/>
    <property type="match status" value="1"/>
</dbReference>
<keyword evidence="13" id="KW-0444">Lipid biosynthesis</keyword>
<dbReference type="InterPro" id="IPR004113">
    <property type="entry name" value="FAD-bd_oxidored_4_C"/>
</dbReference>
<accession>A0ABD2X7X1</accession>
<dbReference type="InterPro" id="IPR016169">
    <property type="entry name" value="FAD-bd_PCMH_sub2"/>
</dbReference>
<dbReference type="PANTHER" id="PTHR46568:SF1">
    <property type="entry name" value="ALKYLDIHYDROXYACETONEPHOSPHATE SYNTHASE, PEROXISOMAL"/>
    <property type="match status" value="1"/>
</dbReference>
<evidence type="ECO:0000313" key="16">
    <source>
        <dbReference type="Proteomes" id="UP001627154"/>
    </source>
</evidence>
<dbReference type="InterPro" id="IPR025650">
    <property type="entry name" value="Alkyl-DHAP_Synthase"/>
</dbReference>
<evidence type="ECO:0000256" key="9">
    <source>
        <dbReference type="PIRSR" id="PIRSR625650-1"/>
    </source>
</evidence>
<name>A0ABD2X7X1_9HYME</name>
<dbReference type="GO" id="GO:0008609">
    <property type="term" value="F:alkylglycerone-phosphate synthase activity"/>
    <property type="evidence" value="ECO:0007669"/>
    <property type="project" value="UniProtKB-EC"/>
</dbReference>
<dbReference type="PROSITE" id="PS51387">
    <property type="entry name" value="FAD_PCMH"/>
    <property type="match status" value="1"/>
</dbReference>
<dbReference type="SUPFAM" id="SSF56176">
    <property type="entry name" value="FAD-binding/transporter-associated domain-like"/>
    <property type="match status" value="1"/>
</dbReference>
<comment type="pathway">
    <text evidence="2 13">Glycerolipid metabolism; ether lipid biosynthesis.</text>
</comment>
<dbReference type="InterPro" id="IPR016171">
    <property type="entry name" value="Vanillyl_alc_oxidase_C-sub2"/>
</dbReference>
<comment type="subcellular location">
    <subcellularLocation>
        <location evidence="1 13">Peroxisome</location>
    </subcellularLocation>
</comment>
<dbReference type="Gene3D" id="1.10.45.10">
    <property type="entry name" value="Vanillyl-alcohol Oxidase, Chain A, domain 4"/>
    <property type="match status" value="1"/>
</dbReference>
<comment type="catalytic activity">
    <reaction evidence="13">
        <text>a long chain fatty alcohol + a 1-acylglycerone 3-phosphate = a 1-O-alkylglycerone 3-phosphate + a long-chain fatty acid + H(+)</text>
        <dbReference type="Rhea" id="RHEA:36171"/>
        <dbReference type="ChEBI" id="CHEBI:15378"/>
        <dbReference type="ChEBI" id="CHEBI:17135"/>
        <dbReference type="ChEBI" id="CHEBI:57534"/>
        <dbReference type="ChEBI" id="CHEBI:57560"/>
        <dbReference type="ChEBI" id="CHEBI:73315"/>
        <dbReference type="EC" id="2.5.1.26"/>
    </reaction>
</comment>
<evidence type="ECO:0000256" key="8">
    <source>
        <dbReference type="ARBA" id="ARBA00023140"/>
    </source>
</evidence>
<feature type="site" description="Important for enzyme activity" evidence="12">
    <location>
        <position position="218"/>
    </location>
</feature>
<proteinExistence type="inferred from homology"/>
<dbReference type="Proteomes" id="UP001627154">
    <property type="component" value="Unassembled WGS sequence"/>
</dbReference>
<evidence type="ECO:0000256" key="2">
    <source>
        <dbReference type="ARBA" id="ARBA00004670"/>
    </source>
</evidence>
<comment type="similarity">
    <text evidence="3 13">Belongs to the FAD-binding oxidoreductase/transferase type 4 family.</text>
</comment>
<evidence type="ECO:0000256" key="3">
    <source>
        <dbReference type="ARBA" id="ARBA00008000"/>
    </source>
</evidence>
<dbReference type="InterPro" id="IPR006094">
    <property type="entry name" value="Oxid_FAD_bind_N"/>
</dbReference>
<dbReference type="GO" id="GO:0005777">
    <property type="term" value="C:peroxisome"/>
    <property type="evidence" value="ECO:0007669"/>
    <property type="project" value="UniProtKB-SubCell"/>
</dbReference>
<evidence type="ECO:0000256" key="13">
    <source>
        <dbReference type="RuleBase" id="RU363113"/>
    </source>
</evidence>